<dbReference type="EMBL" id="LFRF01000067">
    <property type="protein sequence ID" value="KND86237.1"/>
    <property type="molecule type" value="Genomic_DNA"/>
</dbReference>
<proteinExistence type="predicted"/>
<dbReference type="Pfam" id="PF05378">
    <property type="entry name" value="Hydant_A_N"/>
    <property type="match status" value="1"/>
</dbReference>
<evidence type="ECO:0000259" key="1">
    <source>
        <dbReference type="Pfam" id="PF05378"/>
    </source>
</evidence>
<evidence type="ECO:0000313" key="3">
    <source>
        <dbReference type="Proteomes" id="UP000036947"/>
    </source>
</evidence>
<organism evidence="2 3">
    <name type="scientific">Tolypocladium ophioglossoides (strain CBS 100239)</name>
    <name type="common">Snaketongue truffleclub</name>
    <name type="synonym">Elaphocordyceps ophioglossoides</name>
    <dbReference type="NCBI Taxonomy" id="1163406"/>
    <lineage>
        <taxon>Eukaryota</taxon>
        <taxon>Fungi</taxon>
        <taxon>Dikarya</taxon>
        <taxon>Ascomycota</taxon>
        <taxon>Pezizomycotina</taxon>
        <taxon>Sordariomycetes</taxon>
        <taxon>Hypocreomycetidae</taxon>
        <taxon>Hypocreales</taxon>
        <taxon>Ophiocordycipitaceae</taxon>
        <taxon>Tolypocladium</taxon>
    </lineage>
</organism>
<dbReference type="Proteomes" id="UP000036947">
    <property type="component" value="Unassembled WGS sequence"/>
</dbReference>
<dbReference type="AlphaFoldDB" id="A0A0L0MWJ5"/>
<reference evidence="2 3" key="1">
    <citation type="journal article" date="2015" name="BMC Genomics">
        <title>The genome of the truffle-parasite Tolypocladium ophioglossoides and the evolution of antifungal peptaibiotics.</title>
        <authorList>
            <person name="Quandt C.A."/>
            <person name="Bushley K.E."/>
            <person name="Spatafora J.W."/>
        </authorList>
    </citation>
    <scope>NUCLEOTIDE SEQUENCE [LARGE SCALE GENOMIC DNA]</scope>
    <source>
        <strain evidence="2 3">CBS 100239</strain>
    </source>
</reference>
<name>A0A0L0MWJ5_TOLOC</name>
<dbReference type="OrthoDB" id="5404895at2759"/>
<sequence length="131" mass="13965">MAITSERKLYRIGVDGGTNTDAVVACRMHSAHASNIPGDVKQKVEIVASGKSQTTPDVTIGIKNAIQTVLAATRGPHDAVISVKLGTTHFINAVVQADSANLTQLLFCGCAVLLAGRCLRSQDFRRRYVES</sequence>
<accession>A0A0L0MWJ5</accession>
<dbReference type="STRING" id="1163406.A0A0L0MWJ5"/>
<keyword evidence="3" id="KW-1185">Reference proteome</keyword>
<feature type="domain" description="Hydantoinase/oxoprolinase N-terminal" evidence="1">
    <location>
        <begin position="11"/>
        <end position="102"/>
    </location>
</feature>
<protein>
    <recommendedName>
        <fullName evidence="1">Hydantoinase/oxoprolinase N-terminal domain-containing protein</fullName>
    </recommendedName>
</protein>
<dbReference type="InterPro" id="IPR008040">
    <property type="entry name" value="Hydant_A_N"/>
</dbReference>
<evidence type="ECO:0000313" key="2">
    <source>
        <dbReference type="EMBL" id="KND86237.1"/>
    </source>
</evidence>
<gene>
    <name evidence="2" type="ORF">TOPH_09140</name>
</gene>
<comment type="caution">
    <text evidence="2">The sequence shown here is derived from an EMBL/GenBank/DDBJ whole genome shotgun (WGS) entry which is preliminary data.</text>
</comment>